<comment type="caution">
    <text evidence="1">The sequence shown here is derived from an EMBL/GenBank/DDBJ whole genome shotgun (WGS) entry which is preliminary data.</text>
</comment>
<name>A0A940WTK3_9BACI</name>
<evidence type="ECO:0000313" key="1">
    <source>
        <dbReference type="EMBL" id="MBP3950182.1"/>
    </source>
</evidence>
<reference evidence="1" key="1">
    <citation type="submission" date="2021-03" db="EMBL/GenBank/DDBJ databases">
        <title>Bacillus suaedae sp. nov., isolated from Suaeda aralocaspica.</title>
        <authorList>
            <person name="Lei R.F.R."/>
        </authorList>
    </citation>
    <scope>NUCLEOTIDE SEQUENCE</scope>
    <source>
        <strain evidence="1">YZJH907-2</strain>
    </source>
</reference>
<gene>
    <name evidence="1" type="ORF">J7W16_03485</name>
</gene>
<dbReference type="AlphaFoldDB" id="A0A940WTK3"/>
<dbReference type="RefSeq" id="WP_210595792.1">
    <property type="nucleotide sequence ID" value="NZ_JAGKSQ010000001.1"/>
</dbReference>
<protein>
    <submittedName>
        <fullName evidence="1">Uncharacterized protein</fullName>
    </submittedName>
</protein>
<keyword evidence="2" id="KW-1185">Reference proteome</keyword>
<accession>A0A940WTK3</accession>
<evidence type="ECO:0000313" key="2">
    <source>
        <dbReference type="Proteomes" id="UP000678228"/>
    </source>
</evidence>
<proteinExistence type="predicted"/>
<organism evidence="1 2">
    <name type="scientific">Halalkalibacter suaedae</name>
    <dbReference type="NCBI Taxonomy" id="2822140"/>
    <lineage>
        <taxon>Bacteria</taxon>
        <taxon>Bacillati</taxon>
        <taxon>Bacillota</taxon>
        <taxon>Bacilli</taxon>
        <taxon>Bacillales</taxon>
        <taxon>Bacillaceae</taxon>
        <taxon>Halalkalibacter</taxon>
    </lineage>
</organism>
<dbReference type="Proteomes" id="UP000678228">
    <property type="component" value="Unassembled WGS sequence"/>
</dbReference>
<dbReference type="EMBL" id="JAGKSQ010000001">
    <property type="protein sequence ID" value="MBP3950182.1"/>
    <property type="molecule type" value="Genomic_DNA"/>
</dbReference>
<sequence length="77" mass="9114">MNEPDAGVYERDWQCYEPDQLLYDPNSDIYEPQRVWLDFGQKNGSILTKCHQFKGIFREVAVAESRFSRILERGPLF</sequence>